<accession>A0ABV6JNI2</accession>
<dbReference type="SMART" id="SM00421">
    <property type="entry name" value="HTH_LUXR"/>
    <property type="match status" value="1"/>
</dbReference>
<dbReference type="InterPro" id="IPR036388">
    <property type="entry name" value="WH-like_DNA-bd_sf"/>
</dbReference>
<evidence type="ECO:0000313" key="3">
    <source>
        <dbReference type="Proteomes" id="UP001589865"/>
    </source>
</evidence>
<name>A0ABV6JNI2_9PROT</name>
<comment type="caution">
    <text evidence="2">The sequence shown here is derived from an EMBL/GenBank/DDBJ whole genome shotgun (WGS) entry which is preliminary data.</text>
</comment>
<sequence>MREETFLAVLEMIHEAALEPTAWDNVLRRLATLTGCVAGGLTVERPATRQGEPLTYFGFNPTHVERTFDHYLPMNPLFNIERRMQRGFVVTNGDVVALDVFRRSEFYNGWARPQGLCSPITVVIHRTPASYVPLTLVRPDGAGEVTAGGRALMSRLAPHLVHAMDITFRLQKADRAQQEAATLLEALPCGTILMDREQRVIFMNAAARALCDRSHAGGLSCTSGKITLRDVDADRRFQTAVSAALGLGGTPRGNRIAVNDPSGNVGLTITLAPLPPSDGIWRALGDDFVERARCLILINGTNMAELSRHYRLTAAETRMLSAIVLGKGVAAAARELGIARSTAQSHLDKIFQKTGTNRQAELVGLAKDGLKF</sequence>
<feature type="domain" description="HTH luxR-type" evidence="1">
    <location>
        <begin position="309"/>
        <end position="366"/>
    </location>
</feature>
<dbReference type="InterPro" id="IPR035965">
    <property type="entry name" value="PAS-like_dom_sf"/>
</dbReference>
<evidence type="ECO:0000259" key="1">
    <source>
        <dbReference type="SMART" id="SM00421"/>
    </source>
</evidence>
<protein>
    <submittedName>
        <fullName evidence="2">Helix-turn-helix transcriptional regulator</fullName>
    </submittedName>
</protein>
<dbReference type="InterPro" id="IPR016032">
    <property type="entry name" value="Sig_transdc_resp-reg_C-effctor"/>
</dbReference>
<organism evidence="2 3">
    <name type="scientific">Roseomonas elaeocarpi</name>
    <dbReference type="NCBI Taxonomy" id="907779"/>
    <lineage>
        <taxon>Bacteria</taxon>
        <taxon>Pseudomonadati</taxon>
        <taxon>Pseudomonadota</taxon>
        <taxon>Alphaproteobacteria</taxon>
        <taxon>Acetobacterales</taxon>
        <taxon>Roseomonadaceae</taxon>
        <taxon>Roseomonas</taxon>
    </lineage>
</organism>
<dbReference type="Gene3D" id="3.30.450.20">
    <property type="entry name" value="PAS domain"/>
    <property type="match status" value="1"/>
</dbReference>
<dbReference type="Pfam" id="PF00196">
    <property type="entry name" value="GerE"/>
    <property type="match status" value="1"/>
</dbReference>
<dbReference type="EMBL" id="JBHLUN010000002">
    <property type="protein sequence ID" value="MFC0407272.1"/>
    <property type="molecule type" value="Genomic_DNA"/>
</dbReference>
<gene>
    <name evidence="2" type="ORF">ACFFGY_03365</name>
</gene>
<reference evidence="2 3" key="1">
    <citation type="submission" date="2024-09" db="EMBL/GenBank/DDBJ databases">
        <authorList>
            <person name="Sun Q."/>
            <person name="Mori K."/>
        </authorList>
    </citation>
    <scope>NUCLEOTIDE SEQUENCE [LARGE SCALE GENOMIC DNA]</scope>
    <source>
        <strain evidence="2 3">TBRC 5777</strain>
    </source>
</reference>
<proteinExistence type="predicted"/>
<dbReference type="InterPro" id="IPR000792">
    <property type="entry name" value="Tscrpt_reg_LuxR_C"/>
</dbReference>
<keyword evidence="3" id="KW-1185">Reference proteome</keyword>
<dbReference type="Gene3D" id="1.10.10.10">
    <property type="entry name" value="Winged helix-like DNA-binding domain superfamily/Winged helix DNA-binding domain"/>
    <property type="match status" value="1"/>
</dbReference>
<dbReference type="SUPFAM" id="SSF55785">
    <property type="entry name" value="PYP-like sensor domain (PAS domain)"/>
    <property type="match status" value="1"/>
</dbReference>
<dbReference type="RefSeq" id="WP_377042968.1">
    <property type="nucleotide sequence ID" value="NZ_JBHLUN010000002.1"/>
</dbReference>
<dbReference type="Proteomes" id="UP001589865">
    <property type="component" value="Unassembled WGS sequence"/>
</dbReference>
<dbReference type="SUPFAM" id="SSF46894">
    <property type="entry name" value="C-terminal effector domain of the bipartite response regulators"/>
    <property type="match status" value="1"/>
</dbReference>
<evidence type="ECO:0000313" key="2">
    <source>
        <dbReference type="EMBL" id="MFC0407272.1"/>
    </source>
</evidence>